<dbReference type="Gene3D" id="3.90.79.10">
    <property type="entry name" value="Nucleoside Triphosphate Pyrophosphohydrolase"/>
    <property type="match status" value="1"/>
</dbReference>
<evidence type="ECO:0000256" key="1">
    <source>
        <dbReference type="ARBA" id="ARBA00001946"/>
    </source>
</evidence>
<dbReference type="RefSeq" id="WP_326750709.1">
    <property type="nucleotide sequence ID" value="NZ_CP109134.1"/>
</dbReference>
<evidence type="ECO:0000259" key="4">
    <source>
        <dbReference type="PROSITE" id="PS51462"/>
    </source>
</evidence>
<dbReference type="SUPFAM" id="SSF55811">
    <property type="entry name" value="Nudix"/>
    <property type="match status" value="2"/>
</dbReference>
<dbReference type="PROSITE" id="PS51462">
    <property type="entry name" value="NUDIX"/>
    <property type="match status" value="1"/>
</dbReference>
<keyword evidence="3" id="KW-0460">Magnesium</keyword>
<dbReference type="GeneID" id="91540976"/>
<organism evidence="5 6">
    <name type="scientific">Streptomyces hirsutus</name>
    <dbReference type="NCBI Taxonomy" id="35620"/>
    <lineage>
        <taxon>Bacteria</taxon>
        <taxon>Bacillati</taxon>
        <taxon>Actinomycetota</taxon>
        <taxon>Actinomycetes</taxon>
        <taxon>Kitasatosporales</taxon>
        <taxon>Streptomycetaceae</taxon>
        <taxon>Streptomyces</taxon>
    </lineage>
</organism>
<reference evidence="5 6" key="1">
    <citation type="submission" date="2022-10" db="EMBL/GenBank/DDBJ databases">
        <title>The complete genomes of actinobacterial strains from the NBC collection.</title>
        <authorList>
            <person name="Joergensen T.S."/>
            <person name="Alvarez Arevalo M."/>
            <person name="Sterndorff E.B."/>
            <person name="Faurdal D."/>
            <person name="Vuksanovic O."/>
            <person name="Mourched A.-S."/>
            <person name="Charusanti P."/>
            <person name="Shaw S."/>
            <person name="Blin K."/>
            <person name="Weber T."/>
        </authorList>
    </citation>
    <scope>NUCLEOTIDE SEQUENCE [LARGE SCALE GENOMIC DNA]</scope>
    <source>
        <strain evidence="5 6">NBC 01753</strain>
    </source>
</reference>
<dbReference type="CDD" id="cd18876">
    <property type="entry name" value="NUDIX_Hydrolase"/>
    <property type="match status" value="1"/>
</dbReference>
<evidence type="ECO:0000256" key="2">
    <source>
        <dbReference type="ARBA" id="ARBA00022801"/>
    </source>
</evidence>
<comment type="cofactor">
    <cofactor evidence="1">
        <name>Mg(2+)</name>
        <dbReference type="ChEBI" id="CHEBI:18420"/>
    </cofactor>
</comment>
<evidence type="ECO:0000313" key="6">
    <source>
        <dbReference type="Proteomes" id="UP001335325"/>
    </source>
</evidence>
<name>A0ABZ1GE34_9ACTN</name>
<proteinExistence type="predicted"/>
<dbReference type="PANTHER" id="PTHR43046:SF12">
    <property type="entry name" value="GDP-MANNOSE MANNOSYL HYDROLASE"/>
    <property type="match status" value="1"/>
</dbReference>
<evidence type="ECO:0000256" key="3">
    <source>
        <dbReference type="ARBA" id="ARBA00022842"/>
    </source>
</evidence>
<dbReference type="PROSITE" id="PS00893">
    <property type="entry name" value="NUDIX_BOX"/>
    <property type="match status" value="1"/>
</dbReference>
<accession>A0ABZ1GE34</accession>
<sequence length="360" mass="38045">MTTSEAPAPDELPGSALTDEEYGALRASAALWTGASVLITNQHGEVLVQHVDYRDTCLLPGGAVDKGESPSRAAARELREELGVMARVDRGLAVDWVSPGSVSIPAAMRFPGEILHVYDGGTWTDEKIASVRLPDSEITGIEFVEPARLPALMSPSDARRALSALRARVNAAGAVLLENGAPIAPTLLDHSQVLCTARAERRCTFLPGQNPRGRAVRGWQGWLFTPDGRVVILLQPNTGNARLPAGPVQSREDNPVNALIHGVSQETAVRIGEPLLHGHLNDPYTSHAYARYAAAITGVEPMPTGSSARALATPEQALELLGSESPAGVQLAAVHQARKQLGIPRAAPQPFIELTAPGTG</sequence>
<dbReference type="InterPro" id="IPR020084">
    <property type="entry name" value="NUDIX_hydrolase_CS"/>
</dbReference>
<keyword evidence="2 5" id="KW-0378">Hydrolase</keyword>
<protein>
    <submittedName>
        <fullName evidence="5">NUDIX hydrolase</fullName>
    </submittedName>
</protein>
<dbReference type="Pfam" id="PF00293">
    <property type="entry name" value="NUDIX"/>
    <property type="match status" value="1"/>
</dbReference>
<dbReference type="Proteomes" id="UP001335325">
    <property type="component" value="Chromosome"/>
</dbReference>
<keyword evidence="6" id="KW-1185">Reference proteome</keyword>
<dbReference type="EMBL" id="CP109134">
    <property type="protein sequence ID" value="WSD04379.1"/>
    <property type="molecule type" value="Genomic_DNA"/>
</dbReference>
<feature type="domain" description="Nudix hydrolase" evidence="4">
    <location>
        <begin position="30"/>
        <end position="166"/>
    </location>
</feature>
<gene>
    <name evidence="5" type="ORF">OIE73_00355</name>
</gene>
<evidence type="ECO:0000313" key="5">
    <source>
        <dbReference type="EMBL" id="WSD04379.1"/>
    </source>
</evidence>
<dbReference type="InterPro" id="IPR000086">
    <property type="entry name" value="NUDIX_hydrolase_dom"/>
</dbReference>
<dbReference type="GO" id="GO:0016787">
    <property type="term" value="F:hydrolase activity"/>
    <property type="evidence" value="ECO:0007669"/>
    <property type="project" value="UniProtKB-KW"/>
</dbReference>
<dbReference type="InterPro" id="IPR015797">
    <property type="entry name" value="NUDIX_hydrolase-like_dom_sf"/>
</dbReference>
<dbReference type="PANTHER" id="PTHR43046">
    <property type="entry name" value="GDP-MANNOSE MANNOSYL HYDROLASE"/>
    <property type="match status" value="1"/>
</dbReference>